<dbReference type="OrthoDB" id="16820at2759"/>
<evidence type="ECO:0000256" key="2">
    <source>
        <dbReference type="ARBA" id="ARBA00023002"/>
    </source>
</evidence>
<dbReference type="PANTHER" id="PTHR13789">
    <property type="entry name" value="MONOOXYGENASE"/>
    <property type="match status" value="1"/>
</dbReference>
<keyword evidence="3" id="KW-0503">Monooxygenase</keyword>
<comment type="similarity">
    <text evidence="1">Belongs to the paxM FAD-dependent monooxygenase family.</text>
</comment>
<dbReference type="InterPro" id="IPR036188">
    <property type="entry name" value="FAD/NAD-bd_sf"/>
</dbReference>
<organism evidence="4 5">
    <name type="scientific">Exophiala sideris</name>
    <dbReference type="NCBI Taxonomy" id="1016849"/>
    <lineage>
        <taxon>Eukaryota</taxon>
        <taxon>Fungi</taxon>
        <taxon>Dikarya</taxon>
        <taxon>Ascomycota</taxon>
        <taxon>Pezizomycotina</taxon>
        <taxon>Eurotiomycetes</taxon>
        <taxon>Chaetothyriomycetidae</taxon>
        <taxon>Chaetothyriales</taxon>
        <taxon>Herpotrichiellaceae</taxon>
        <taxon>Exophiala</taxon>
    </lineage>
</organism>
<sequence>MTTPTTQSFDYKIILIGDSAHPSLPTSAHGAGQAIEDRATIAKCLELARKATVPLALRTCEKPRYSRASSAQDFGNKRREFWHKTDFEAPKKNSQSLSMPLPAWLFGHDAQGYAYEGIAAAASSIENGTEYILDNEPPPGQEHRVYDFKAEDASPWVRGETAPRARL</sequence>
<name>A0A0D1ZMC6_9EURO</name>
<evidence type="ECO:0000313" key="4">
    <source>
        <dbReference type="EMBL" id="KIV87928.1"/>
    </source>
</evidence>
<dbReference type="EMBL" id="KN846951">
    <property type="protein sequence ID" value="KIV87928.1"/>
    <property type="molecule type" value="Genomic_DNA"/>
</dbReference>
<dbReference type="SUPFAM" id="SSF51905">
    <property type="entry name" value="FAD/NAD(P)-binding domain"/>
    <property type="match status" value="1"/>
</dbReference>
<proteinExistence type="inferred from homology"/>
<dbReference type="HOGENOM" id="CLU_1594559_0_0_1"/>
<dbReference type="PANTHER" id="PTHR13789:SF236">
    <property type="entry name" value="MONOOXYGENASE, PUTATIVE (AFU_ORTHOLOGUE AFUA_6G12060)-RELATED"/>
    <property type="match status" value="1"/>
</dbReference>
<reference evidence="4 5" key="1">
    <citation type="submission" date="2015-01" db="EMBL/GenBank/DDBJ databases">
        <title>The Genome Sequence of Exophiala sideris CBS121828.</title>
        <authorList>
            <consortium name="The Broad Institute Genomics Platform"/>
            <person name="Cuomo C."/>
            <person name="de Hoog S."/>
            <person name="Gorbushina A."/>
            <person name="Stielow B."/>
            <person name="Teixiera M."/>
            <person name="Abouelleil A."/>
            <person name="Chapman S.B."/>
            <person name="Priest M."/>
            <person name="Young S.K."/>
            <person name="Wortman J."/>
            <person name="Nusbaum C."/>
            <person name="Birren B."/>
        </authorList>
    </citation>
    <scope>NUCLEOTIDE SEQUENCE [LARGE SCALE GENOMIC DNA]</scope>
    <source>
        <strain evidence="4 5">CBS 121828</strain>
    </source>
</reference>
<evidence type="ECO:0000313" key="5">
    <source>
        <dbReference type="Proteomes" id="UP000053599"/>
    </source>
</evidence>
<protein>
    <recommendedName>
        <fullName evidence="6">FAD-binding domain-containing protein</fullName>
    </recommendedName>
</protein>
<dbReference type="InterPro" id="IPR050493">
    <property type="entry name" value="FAD-dep_Monooxygenase_BioMet"/>
</dbReference>
<dbReference type="Proteomes" id="UP000053599">
    <property type="component" value="Unassembled WGS sequence"/>
</dbReference>
<gene>
    <name evidence="4" type="ORF">PV11_03443</name>
</gene>
<dbReference type="GO" id="GO:0004497">
    <property type="term" value="F:monooxygenase activity"/>
    <property type="evidence" value="ECO:0007669"/>
    <property type="project" value="UniProtKB-KW"/>
</dbReference>
<evidence type="ECO:0000256" key="1">
    <source>
        <dbReference type="ARBA" id="ARBA00007992"/>
    </source>
</evidence>
<evidence type="ECO:0008006" key="6">
    <source>
        <dbReference type="Google" id="ProtNLM"/>
    </source>
</evidence>
<dbReference type="STRING" id="1016849.A0A0D1ZMC6"/>
<evidence type="ECO:0000256" key="3">
    <source>
        <dbReference type="ARBA" id="ARBA00023033"/>
    </source>
</evidence>
<keyword evidence="2" id="KW-0560">Oxidoreductase</keyword>
<accession>A0A0D1ZMC6</accession>
<dbReference type="AlphaFoldDB" id="A0A0D1ZMC6"/>
<dbReference type="Gene3D" id="3.50.50.60">
    <property type="entry name" value="FAD/NAD(P)-binding domain"/>
    <property type="match status" value="1"/>
</dbReference>